<evidence type="ECO:0000313" key="7">
    <source>
        <dbReference type="EMBL" id="HGI31213.1"/>
    </source>
</evidence>
<organism evidence="7">
    <name type="scientific">Candidatus Caldatribacterium californiense</name>
    <dbReference type="NCBI Taxonomy" id="1454726"/>
    <lineage>
        <taxon>Bacteria</taxon>
        <taxon>Pseudomonadati</taxon>
        <taxon>Atribacterota</taxon>
        <taxon>Atribacteria</taxon>
        <taxon>Atribacterales</taxon>
        <taxon>Candidatus Caldatribacteriaceae</taxon>
        <taxon>Candidatus Caldatribacterium</taxon>
    </lineage>
</organism>
<feature type="binding site" evidence="6">
    <location>
        <position position="67"/>
    </location>
    <ligand>
        <name>Fe cation</name>
        <dbReference type="ChEBI" id="CHEBI:24875"/>
        <label>2</label>
    </ligand>
</feature>
<dbReference type="InterPro" id="IPR029052">
    <property type="entry name" value="Metallo-depent_PP-like"/>
</dbReference>
<evidence type="ECO:0000256" key="5">
    <source>
        <dbReference type="PIRSR" id="PIRSR004789-50"/>
    </source>
</evidence>
<gene>
    <name evidence="7" type="ORF">ENV30_07925</name>
</gene>
<protein>
    <submittedName>
        <fullName evidence="7">TIGR00282 family metallophosphoesterase</fullName>
    </submittedName>
</protein>
<dbReference type="Pfam" id="PF13277">
    <property type="entry name" value="YmdB"/>
    <property type="match status" value="1"/>
</dbReference>
<reference evidence="7" key="1">
    <citation type="journal article" date="2020" name="mSystems">
        <title>Genome- and Community-Level Interaction Insights into Carbon Utilization and Element Cycling Functions of Hydrothermarchaeota in Hydrothermal Sediment.</title>
        <authorList>
            <person name="Zhou Z."/>
            <person name="Liu Y."/>
            <person name="Xu W."/>
            <person name="Pan J."/>
            <person name="Luo Z.H."/>
            <person name="Li M."/>
        </authorList>
    </citation>
    <scope>NUCLEOTIDE SEQUENCE [LARGE SCALE GENOMIC DNA]</scope>
    <source>
        <strain evidence="7">SpSt-747</strain>
    </source>
</reference>
<sequence>MRFLIVGDVVGKPGRRVLREKLSSLREELQIDAVIVNGENAAGGLGITPEVCEEILGYGVDVITTGNHIWDKKEIVTYIEHQPRLLRPLNYPDGVPGRGSLILEKGGKVWAVVNLSGRVFMPPLDCPFRRMEEELKYLHEETRLILVDFHAEASSEKIAMGWFLDGKVSCVFGTHTHVATADERILPQGTAYITDIGMTGAHDSVIGIEVADIVGRFLTQMPVKYRVAKENVKLNGIVVEVDDTTGKAQKIFRLSVPLVEHV</sequence>
<dbReference type="GO" id="GO:0046872">
    <property type="term" value="F:metal ion binding"/>
    <property type="evidence" value="ECO:0007669"/>
    <property type="project" value="UniProtKB-KW"/>
</dbReference>
<comment type="similarity">
    <text evidence="4">Belongs to the YmdB-like family.</text>
</comment>
<dbReference type="PANTHER" id="PTHR36303">
    <property type="entry name" value="2',3'-CYCLIC-NUCLEOTIDE 2'-PHOSPHODIESTERASE"/>
    <property type="match status" value="1"/>
</dbReference>
<keyword evidence="3" id="KW-0408">Iron</keyword>
<evidence type="ECO:0000256" key="2">
    <source>
        <dbReference type="ARBA" id="ARBA00022801"/>
    </source>
</evidence>
<feature type="binding site" evidence="6">
    <location>
        <position position="177"/>
    </location>
    <ligand>
        <name>Fe cation</name>
        <dbReference type="ChEBI" id="CHEBI:24875"/>
        <label>1</label>
    </ligand>
</feature>
<dbReference type="InterPro" id="IPR005235">
    <property type="entry name" value="YmdB-like"/>
</dbReference>
<dbReference type="Gene3D" id="3.60.21.10">
    <property type="match status" value="1"/>
</dbReference>
<comment type="caution">
    <text evidence="7">The sequence shown here is derived from an EMBL/GenBank/DDBJ whole genome shotgun (WGS) entry which is preliminary data.</text>
</comment>
<evidence type="ECO:0000256" key="3">
    <source>
        <dbReference type="ARBA" id="ARBA00023004"/>
    </source>
</evidence>
<feature type="active site" description="Proton donor" evidence="5">
    <location>
        <position position="68"/>
    </location>
</feature>
<dbReference type="PIRSF" id="PIRSF004789">
    <property type="entry name" value="DR1281"/>
    <property type="match status" value="1"/>
</dbReference>
<dbReference type="SUPFAM" id="SSF56300">
    <property type="entry name" value="Metallo-dependent phosphatases"/>
    <property type="match status" value="1"/>
</dbReference>
<accession>A0A7V4DE96</accession>
<dbReference type="EMBL" id="DTFV01000115">
    <property type="protein sequence ID" value="HGI31213.1"/>
    <property type="molecule type" value="Genomic_DNA"/>
</dbReference>
<feature type="binding site" evidence="6">
    <location>
        <position position="39"/>
    </location>
    <ligand>
        <name>Fe cation</name>
        <dbReference type="ChEBI" id="CHEBI:24875"/>
        <label>2</label>
    </ligand>
</feature>
<dbReference type="NCBIfam" id="TIGR00282">
    <property type="entry name" value="TIGR00282 family metallophosphoesterase"/>
    <property type="match status" value="1"/>
</dbReference>
<feature type="binding site" evidence="6">
    <location>
        <position position="8"/>
    </location>
    <ligand>
        <name>Fe cation</name>
        <dbReference type="ChEBI" id="CHEBI:24875"/>
        <label>1</label>
    </ligand>
</feature>
<name>A0A7V4DE96_9BACT</name>
<dbReference type="GO" id="GO:0004113">
    <property type="term" value="F:2',3'-cyclic-nucleotide 3'-phosphodiesterase activity"/>
    <property type="evidence" value="ECO:0007669"/>
    <property type="project" value="TreeGrafter"/>
</dbReference>
<keyword evidence="2" id="KW-0378">Hydrolase</keyword>
<dbReference type="CDD" id="cd07382">
    <property type="entry name" value="MPP_DR1281"/>
    <property type="match status" value="1"/>
</dbReference>
<feature type="binding site" evidence="6">
    <location>
        <position position="150"/>
    </location>
    <ligand>
        <name>Fe cation</name>
        <dbReference type="ChEBI" id="CHEBI:24875"/>
        <label>2</label>
    </ligand>
</feature>
<dbReference type="FunFam" id="3.60.21.10:FF:000016">
    <property type="entry name" value="Putative metallophosphoesterase"/>
    <property type="match status" value="1"/>
</dbReference>
<evidence type="ECO:0000256" key="4">
    <source>
        <dbReference type="ARBA" id="ARBA00061401"/>
    </source>
</evidence>
<feature type="binding site" evidence="6">
    <location>
        <position position="40"/>
    </location>
    <ligand>
        <name>Fe cation</name>
        <dbReference type="ChEBI" id="CHEBI:24875"/>
        <label>1</label>
    </ligand>
</feature>
<evidence type="ECO:0000256" key="1">
    <source>
        <dbReference type="ARBA" id="ARBA00022723"/>
    </source>
</evidence>
<keyword evidence="1 6" id="KW-0479">Metal-binding</keyword>
<evidence type="ECO:0000256" key="6">
    <source>
        <dbReference type="PIRSR" id="PIRSR004789-51"/>
    </source>
</evidence>
<dbReference type="PANTHER" id="PTHR36303:SF1">
    <property type="entry name" value="2',3'-CYCLIC-NUCLEOTIDE 2'-PHOSPHODIESTERASE"/>
    <property type="match status" value="1"/>
</dbReference>
<feature type="binding site" evidence="6">
    <location>
        <position position="39"/>
    </location>
    <ligand>
        <name>Fe cation</name>
        <dbReference type="ChEBI" id="CHEBI:24875"/>
        <label>1</label>
    </ligand>
</feature>
<dbReference type="AlphaFoldDB" id="A0A7V4DE96"/>
<feature type="binding site" evidence="6">
    <location>
        <position position="175"/>
    </location>
    <ligand>
        <name>Fe cation</name>
        <dbReference type="ChEBI" id="CHEBI:24875"/>
        <label>2</label>
    </ligand>
</feature>
<proteinExistence type="inferred from homology"/>